<dbReference type="Proteomes" id="UP001184150">
    <property type="component" value="Unassembled WGS sequence"/>
</dbReference>
<protein>
    <submittedName>
        <fullName evidence="1">Uncharacterized protein</fullName>
    </submittedName>
</protein>
<gene>
    <name evidence="1" type="ORF">J2792_002368</name>
</gene>
<comment type="caution">
    <text evidence="1">The sequence shown here is derived from an EMBL/GenBank/DDBJ whole genome shotgun (WGS) entry which is preliminary data.</text>
</comment>
<dbReference type="EMBL" id="JAVDRD010000005">
    <property type="protein sequence ID" value="MDR6511496.1"/>
    <property type="molecule type" value="Genomic_DNA"/>
</dbReference>
<name>A0ABU1MME1_9SPHN</name>
<evidence type="ECO:0000313" key="2">
    <source>
        <dbReference type="Proteomes" id="UP001184150"/>
    </source>
</evidence>
<reference evidence="1 2" key="1">
    <citation type="submission" date="2023-07" db="EMBL/GenBank/DDBJ databases">
        <title>Sorghum-associated microbial communities from plants grown in Nebraska, USA.</title>
        <authorList>
            <person name="Schachtman D."/>
        </authorList>
    </citation>
    <scope>NUCLEOTIDE SEQUENCE [LARGE SCALE GENOMIC DNA]</scope>
    <source>
        <strain evidence="1 2">DS1027</strain>
    </source>
</reference>
<dbReference type="RefSeq" id="WP_309805365.1">
    <property type="nucleotide sequence ID" value="NZ_JAVDRD010000005.1"/>
</dbReference>
<sequence>MSLFRTRWYRAFAFIVWPLRLLGFAPVLRRCSWTKSHARVALIWVGWA</sequence>
<organism evidence="1 2">
    <name type="scientific">Novosphingobium capsulatum</name>
    <dbReference type="NCBI Taxonomy" id="13688"/>
    <lineage>
        <taxon>Bacteria</taxon>
        <taxon>Pseudomonadati</taxon>
        <taxon>Pseudomonadota</taxon>
        <taxon>Alphaproteobacteria</taxon>
        <taxon>Sphingomonadales</taxon>
        <taxon>Sphingomonadaceae</taxon>
        <taxon>Novosphingobium</taxon>
    </lineage>
</organism>
<proteinExistence type="predicted"/>
<accession>A0ABU1MME1</accession>
<keyword evidence="2" id="KW-1185">Reference proteome</keyword>
<evidence type="ECO:0000313" key="1">
    <source>
        <dbReference type="EMBL" id="MDR6511496.1"/>
    </source>
</evidence>